<dbReference type="AlphaFoldDB" id="A0A923KWZ5"/>
<sequence length="281" mass="31220">MKSFLKSVQALKNQWFSSAPAVNPVRLPAGVTATDPVLTALLITVLQQHQKPTEEGEGYVRLSSGLCLSIQALEKKELGPERIKTVTRMTVWHPQFFPEGVTEYQHALGKDESSALSDGMLNWINMDLLALEDAIAEYPQQCAVIELNTAAGDSAAARYRQIILGPVAHLATQPEKKKEAHPFCPCCLMTETMAAFHDVLQTERLLGIRLFVSRDQHGQLNADCRVNGEDFPAALPLLIAYAEKWPQRGLEFRKQYVIVRSAENSIHQKSQAVQASENTTR</sequence>
<evidence type="ECO:0000313" key="1">
    <source>
        <dbReference type="EMBL" id="MBC3937192.1"/>
    </source>
</evidence>
<proteinExistence type="predicted"/>
<keyword evidence="2" id="KW-1185">Reference proteome</keyword>
<dbReference type="Pfam" id="PF19875">
    <property type="entry name" value="DUF6348"/>
    <property type="match status" value="1"/>
</dbReference>
<gene>
    <name evidence="1" type="ORF">H8K47_17680</name>
</gene>
<accession>A0A923KWZ5</accession>
<comment type="caution">
    <text evidence="1">The sequence shown here is derived from an EMBL/GenBank/DDBJ whole genome shotgun (WGS) entry which is preliminary data.</text>
</comment>
<dbReference type="InterPro" id="IPR045929">
    <property type="entry name" value="DUF6348"/>
</dbReference>
<organism evidence="1 2">
    <name type="scientific">Undibacterium rugosum</name>
    <dbReference type="NCBI Taxonomy" id="2762291"/>
    <lineage>
        <taxon>Bacteria</taxon>
        <taxon>Pseudomonadati</taxon>
        <taxon>Pseudomonadota</taxon>
        <taxon>Betaproteobacteria</taxon>
        <taxon>Burkholderiales</taxon>
        <taxon>Oxalobacteraceae</taxon>
        <taxon>Undibacterium</taxon>
    </lineage>
</organism>
<dbReference type="EMBL" id="JACOGG010000036">
    <property type="protein sequence ID" value="MBC3937192.1"/>
    <property type="molecule type" value="Genomic_DNA"/>
</dbReference>
<protein>
    <submittedName>
        <fullName evidence="1">Uncharacterized protein</fullName>
    </submittedName>
</protein>
<name>A0A923KWZ5_9BURK</name>
<evidence type="ECO:0000313" key="2">
    <source>
        <dbReference type="Proteomes" id="UP000612361"/>
    </source>
</evidence>
<dbReference type="Proteomes" id="UP000612361">
    <property type="component" value="Unassembled WGS sequence"/>
</dbReference>
<reference evidence="1" key="1">
    <citation type="submission" date="2020-08" db="EMBL/GenBank/DDBJ databases">
        <title>Novel species isolated from subtropical streams in China.</title>
        <authorList>
            <person name="Lu H."/>
        </authorList>
    </citation>
    <scope>NUCLEOTIDE SEQUENCE</scope>
    <source>
        <strain evidence="1">CY7W</strain>
    </source>
</reference>
<dbReference type="RefSeq" id="WP_186882675.1">
    <property type="nucleotide sequence ID" value="NZ_JACOGG010000036.1"/>
</dbReference>